<name>A0ABT2W245_9FLAO</name>
<sequence length="71" mass="8155">MDAVEMENQILEIVRKKHIETGGNNGNFFGDFDQILNLPIPERNAFLQNMVNRKLIAIREGSNARMIMLPK</sequence>
<gene>
    <name evidence="1" type="ORF">NZ698_03760</name>
</gene>
<comment type="caution">
    <text evidence="1">The sequence shown here is derived from an EMBL/GenBank/DDBJ whole genome shotgun (WGS) entry which is preliminary data.</text>
</comment>
<dbReference type="RefSeq" id="WP_263001752.1">
    <property type="nucleotide sequence ID" value="NZ_JAOTEM010000001.1"/>
</dbReference>
<protein>
    <submittedName>
        <fullName evidence="1">Uncharacterized protein</fullName>
    </submittedName>
</protein>
<evidence type="ECO:0000313" key="1">
    <source>
        <dbReference type="EMBL" id="MCU7616300.1"/>
    </source>
</evidence>
<dbReference type="Proteomes" id="UP001208649">
    <property type="component" value="Unassembled WGS sequence"/>
</dbReference>
<dbReference type="EMBL" id="JAOTEM010000001">
    <property type="protein sequence ID" value="MCU7616300.1"/>
    <property type="molecule type" value="Genomic_DNA"/>
</dbReference>
<reference evidence="2" key="1">
    <citation type="submission" date="2023-07" db="EMBL/GenBank/DDBJ databases">
        <title>Chryseobacterium sp. strain PBS4-4 Genome sequencing and assembly.</title>
        <authorList>
            <person name="Jung Y."/>
        </authorList>
    </citation>
    <scope>NUCLEOTIDE SEQUENCE [LARGE SCALE GENOMIC DNA]</scope>
    <source>
        <strain evidence="2">PBS4-4</strain>
    </source>
</reference>
<accession>A0ABT2W245</accession>
<evidence type="ECO:0000313" key="2">
    <source>
        <dbReference type="Proteomes" id="UP001208649"/>
    </source>
</evidence>
<keyword evidence="2" id="KW-1185">Reference proteome</keyword>
<proteinExistence type="predicted"/>
<organism evidence="1 2">
    <name type="scientific">Chryseobacterium edaphi</name>
    <dbReference type="NCBI Taxonomy" id="2976532"/>
    <lineage>
        <taxon>Bacteria</taxon>
        <taxon>Pseudomonadati</taxon>
        <taxon>Bacteroidota</taxon>
        <taxon>Flavobacteriia</taxon>
        <taxon>Flavobacteriales</taxon>
        <taxon>Weeksellaceae</taxon>
        <taxon>Chryseobacterium group</taxon>
        <taxon>Chryseobacterium</taxon>
    </lineage>
</organism>